<dbReference type="EMBL" id="BAABAQ010000007">
    <property type="protein sequence ID" value="GAA4196317.1"/>
    <property type="molecule type" value="Genomic_DNA"/>
</dbReference>
<feature type="signal peptide" evidence="1">
    <location>
        <begin position="1"/>
        <end position="29"/>
    </location>
</feature>
<keyword evidence="1" id="KW-0732">Signal</keyword>
<name>A0ABP8B297_9ACTN</name>
<sequence>MKIMKAFKAIGVSALMAGAILVPTTAAHAYPASCSDLYRDNAYWYNCTKGTGSFQAVVRCYRIGHSTYTIRYGGWKGIGAGPSIAQCLSNEETSSGYGVHRG</sequence>
<evidence type="ECO:0000256" key="1">
    <source>
        <dbReference type="SAM" id="SignalP"/>
    </source>
</evidence>
<dbReference type="RefSeq" id="WP_344919811.1">
    <property type="nucleotide sequence ID" value="NZ_BAABAQ010000007.1"/>
</dbReference>
<evidence type="ECO:0000313" key="3">
    <source>
        <dbReference type="Proteomes" id="UP001501251"/>
    </source>
</evidence>
<accession>A0ABP8B297</accession>
<proteinExistence type="predicted"/>
<comment type="caution">
    <text evidence="2">The sequence shown here is derived from an EMBL/GenBank/DDBJ whole genome shotgun (WGS) entry which is preliminary data.</text>
</comment>
<gene>
    <name evidence="2" type="ORF">GCM10022252_43440</name>
</gene>
<keyword evidence="3" id="KW-1185">Reference proteome</keyword>
<protein>
    <submittedName>
        <fullName evidence="2">Uncharacterized protein</fullName>
    </submittedName>
</protein>
<dbReference type="Proteomes" id="UP001501251">
    <property type="component" value="Unassembled WGS sequence"/>
</dbReference>
<organism evidence="2 3">
    <name type="scientific">Streptosporangium oxazolinicum</name>
    <dbReference type="NCBI Taxonomy" id="909287"/>
    <lineage>
        <taxon>Bacteria</taxon>
        <taxon>Bacillati</taxon>
        <taxon>Actinomycetota</taxon>
        <taxon>Actinomycetes</taxon>
        <taxon>Streptosporangiales</taxon>
        <taxon>Streptosporangiaceae</taxon>
        <taxon>Streptosporangium</taxon>
    </lineage>
</organism>
<reference evidence="3" key="1">
    <citation type="journal article" date="2019" name="Int. J. Syst. Evol. Microbiol.">
        <title>The Global Catalogue of Microorganisms (GCM) 10K type strain sequencing project: providing services to taxonomists for standard genome sequencing and annotation.</title>
        <authorList>
            <consortium name="The Broad Institute Genomics Platform"/>
            <consortium name="The Broad Institute Genome Sequencing Center for Infectious Disease"/>
            <person name="Wu L."/>
            <person name="Ma J."/>
        </authorList>
    </citation>
    <scope>NUCLEOTIDE SEQUENCE [LARGE SCALE GENOMIC DNA]</scope>
    <source>
        <strain evidence="3">JCM 17388</strain>
    </source>
</reference>
<feature type="chain" id="PRO_5045555689" evidence="1">
    <location>
        <begin position="30"/>
        <end position="102"/>
    </location>
</feature>
<evidence type="ECO:0000313" key="2">
    <source>
        <dbReference type="EMBL" id="GAA4196317.1"/>
    </source>
</evidence>